<feature type="region of interest" description="Disordered" evidence="1">
    <location>
        <begin position="25"/>
        <end position="53"/>
    </location>
</feature>
<evidence type="ECO:0000313" key="3">
    <source>
        <dbReference type="Proteomes" id="UP000789405"/>
    </source>
</evidence>
<proteinExistence type="predicted"/>
<name>A0A9N9JPF8_9GLOM</name>
<dbReference type="Proteomes" id="UP000789405">
    <property type="component" value="Unassembled WGS sequence"/>
</dbReference>
<evidence type="ECO:0000256" key="1">
    <source>
        <dbReference type="SAM" id="MobiDB-lite"/>
    </source>
</evidence>
<comment type="caution">
    <text evidence="2">The sequence shown here is derived from an EMBL/GenBank/DDBJ whole genome shotgun (WGS) entry which is preliminary data.</text>
</comment>
<organism evidence="2 3">
    <name type="scientific">Dentiscutata erythropus</name>
    <dbReference type="NCBI Taxonomy" id="1348616"/>
    <lineage>
        <taxon>Eukaryota</taxon>
        <taxon>Fungi</taxon>
        <taxon>Fungi incertae sedis</taxon>
        <taxon>Mucoromycota</taxon>
        <taxon>Glomeromycotina</taxon>
        <taxon>Glomeromycetes</taxon>
        <taxon>Diversisporales</taxon>
        <taxon>Gigasporaceae</taxon>
        <taxon>Dentiscutata</taxon>
    </lineage>
</organism>
<dbReference type="EMBL" id="CAJVPY010026831">
    <property type="protein sequence ID" value="CAG8790321.1"/>
    <property type="molecule type" value="Genomic_DNA"/>
</dbReference>
<sequence>SRQNDLNNTVTQMDYSLTTPFSTAYTTQSQQSGQNTISLENNKPTRASVPVPTSVERTTEISTLIITTNTIPNLVQQPISASNLQPSDLPGLSGPENTFTTEPNSLTADNLALLPDSTTNSHQDLPMDTHSNATIESLPKTKKSYATVLTGNQKLKSKQKFSGHRDFK</sequence>
<evidence type="ECO:0000313" key="2">
    <source>
        <dbReference type="EMBL" id="CAG8790321.1"/>
    </source>
</evidence>
<accession>A0A9N9JPF8</accession>
<feature type="compositionally biased region" description="Polar residues" evidence="1">
    <location>
        <begin position="25"/>
        <end position="45"/>
    </location>
</feature>
<feature type="non-terminal residue" evidence="2">
    <location>
        <position position="1"/>
    </location>
</feature>
<reference evidence="2" key="1">
    <citation type="submission" date="2021-06" db="EMBL/GenBank/DDBJ databases">
        <authorList>
            <person name="Kallberg Y."/>
            <person name="Tangrot J."/>
            <person name="Rosling A."/>
        </authorList>
    </citation>
    <scope>NUCLEOTIDE SEQUENCE</scope>
    <source>
        <strain evidence="2">MA453B</strain>
    </source>
</reference>
<dbReference type="AlphaFoldDB" id="A0A9N9JPF8"/>
<gene>
    <name evidence="2" type="ORF">DERYTH_LOCUS21287</name>
</gene>
<keyword evidence="3" id="KW-1185">Reference proteome</keyword>
<protein>
    <submittedName>
        <fullName evidence="2">17291_t:CDS:1</fullName>
    </submittedName>
</protein>